<dbReference type="NCBIfam" id="TIGR00722">
    <property type="entry name" value="ttdA_fumA_fumB"/>
    <property type="match status" value="1"/>
</dbReference>
<sequence length="280" mass="29286">MRPIERELVARTVRQAVSSLAFDLPDDIRCGLVEAAKAEDSPRASKVLELLVENARIASEDRVAICQDTGSVWVSLEVGPDMCVAGDVMADVDDAVAAAYAEGRLRMSIVRDALFDRTNTASNTPAFCEIHPCARPGARLHVMLKGGGSDNASRVVMLSPSAGRQGVIDAVVSCVRDKAANACPPLVVGVGVGSTFDKVAGLAKRALMRPLDEPACDERTARFERELLEAVNATGLGAGALGGSTTALGVRVATAPCHIAALPVAVNMGCSAMRRGTYEL</sequence>
<proteinExistence type="inferred from homology"/>
<comment type="similarity">
    <text evidence="1">Belongs to the class-I fumarase family.</text>
</comment>
<dbReference type="KEGG" id="cbac:JI75_02310"/>
<evidence type="ECO:0000256" key="4">
    <source>
        <dbReference type="ARBA" id="ARBA00023004"/>
    </source>
</evidence>
<evidence type="ECO:0000313" key="9">
    <source>
        <dbReference type="Proteomes" id="UP000031121"/>
    </source>
</evidence>
<evidence type="ECO:0000256" key="5">
    <source>
        <dbReference type="ARBA" id="ARBA00023014"/>
    </source>
</evidence>
<dbReference type="NCBIfam" id="NF004885">
    <property type="entry name" value="PRK06246.1"/>
    <property type="match status" value="1"/>
</dbReference>
<organism evidence="8 9">
    <name type="scientific">Berryella intestinalis</name>
    <dbReference type="NCBI Taxonomy" id="1531429"/>
    <lineage>
        <taxon>Bacteria</taxon>
        <taxon>Bacillati</taxon>
        <taxon>Actinomycetota</taxon>
        <taxon>Coriobacteriia</taxon>
        <taxon>Eggerthellales</taxon>
        <taxon>Eggerthellaceae</taxon>
        <taxon>Berryella</taxon>
    </lineage>
</organism>
<dbReference type="Proteomes" id="UP000031121">
    <property type="component" value="Chromosome"/>
</dbReference>
<gene>
    <name evidence="8" type="ORF">JI75_02310</name>
</gene>
<keyword evidence="2" id="KW-0004">4Fe-4S</keyword>
<keyword evidence="6 8" id="KW-0456">Lyase</keyword>
<evidence type="ECO:0000256" key="2">
    <source>
        <dbReference type="ARBA" id="ARBA00022485"/>
    </source>
</evidence>
<dbReference type="GO" id="GO:0046872">
    <property type="term" value="F:metal ion binding"/>
    <property type="evidence" value="ECO:0007669"/>
    <property type="project" value="UniProtKB-KW"/>
</dbReference>
<accession>A0A0A8B2Q1</accession>
<keyword evidence="5" id="KW-0411">Iron-sulfur</keyword>
<dbReference type="PANTHER" id="PTHR30389:SF17">
    <property type="entry name" value="L(+)-TARTRATE DEHYDRATASE SUBUNIT ALPHA-RELATED"/>
    <property type="match status" value="1"/>
</dbReference>
<dbReference type="STRING" id="1531429.JI75_02310"/>
<dbReference type="AlphaFoldDB" id="A0A0A8B2Q1"/>
<dbReference type="Pfam" id="PF05681">
    <property type="entry name" value="Fumerase"/>
    <property type="match status" value="1"/>
</dbReference>
<evidence type="ECO:0000256" key="3">
    <source>
        <dbReference type="ARBA" id="ARBA00022723"/>
    </source>
</evidence>
<evidence type="ECO:0000256" key="1">
    <source>
        <dbReference type="ARBA" id="ARBA00008876"/>
    </source>
</evidence>
<keyword evidence="3" id="KW-0479">Metal-binding</keyword>
<dbReference type="GO" id="GO:0051539">
    <property type="term" value="F:4 iron, 4 sulfur cluster binding"/>
    <property type="evidence" value="ECO:0007669"/>
    <property type="project" value="UniProtKB-KW"/>
</dbReference>
<dbReference type="PANTHER" id="PTHR30389">
    <property type="entry name" value="FUMARATE HYDRATASE-RELATED"/>
    <property type="match status" value="1"/>
</dbReference>
<dbReference type="EMBL" id="CP009302">
    <property type="protein sequence ID" value="AJC11685.1"/>
    <property type="molecule type" value="Genomic_DNA"/>
</dbReference>
<dbReference type="OrthoDB" id="9798978at2"/>
<evidence type="ECO:0000313" key="8">
    <source>
        <dbReference type="EMBL" id="AJC11685.1"/>
    </source>
</evidence>
<dbReference type="HOGENOM" id="CLU_041245_0_0_11"/>
<evidence type="ECO:0000259" key="7">
    <source>
        <dbReference type="Pfam" id="PF05681"/>
    </source>
</evidence>
<dbReference type="InterPro" id="IPR004646">
    <property type="entry name" value="Fe-S_hydro-lyase_TtdA-typ_cat"/>
</dbReference>
<keyword evidence="9" id="KW-1185">Reference proteome</keyword>
<feature type="domain" description="Fe-S hydro-lyase tartrate dehydratase alpha-type catalytic" evidence="7">
    <location>
        <begin position="12"/>
        <end position="277"/>
    </location>
</feature>
<dbReference type="RefSeq" id="WP_039688414.1">
    <property type="nucleotide sequence ID" value="NZ_CP009302.1"/>
</dbReference>
<reference evidence="9" key="1">
    <citation type="submission" date="2014-08" db="EMBL/GenBank/DDBJ databases">
        <title>Coriobacteriaceae sp. complete genome.</title>
        <authorList>
            <person name="Looft T."/>
            <person name="Bayles D.O."/>
            <person name="Stanton T.B."/>
        </authorList>
    </citation>
    <scope>NUCLEOTIDE SEQUENCE [LARGE SCALE GENOMIC DNA]</scope>
    <source>
        <strain evidence="9">68-1-3</strain>
    </source>
</reference>
<keyword evidence="4" id="KW-0408">Iron</keyword>
<dbReference type="InterPro" id="IPR051208">
    <property type="entry name" value="Class-I_Fumarase/Tartrate_DH"/>
</dbReference>
<name>A0A0A8B2Q1_9ACTN</name>
<protein>
    <submittedName>
        <fullName evidence="8">Fumarate hydrolyase</fullName>
    </submittedName>
</protein>
<evidence type="ECO:0000256" key="6">
    <source>
        <dbReference type="ARBA" id="ARBA00023239"/>
    </source>
</evidence>
<reference evidence="8 9" key="2">
    <citation type="journal article" date="2015" name="Genome Announc.">
        <title>Complete Genome Sequence of Coriobacteriaceae Strain 68-1-3, a Novel Mucus-Degrading Isolate from the Swine Intestinal Tract.</title>
        <authorList>
            <person name="Looft T."/>
            <person name="Bayles D.O."/>
            <person name="Alt D.P."/>
            <person name="Stanton T.B."/>
        </authorList>
    </citation>
    <scope>NUCLEOTIDE SEQUENCE [LARGE SCALE GENOMIC DNA]</scope>
    <source>
        <strain evidence="8 9">68-1-3</strain>
    </source>
</reference>
<dbReference type="GO" id="GO:0016829">
    <property type="term" value="F:lyase activity"/>
    <property type="evidence" value="ECO:0007669"/>
    <property type="project" value="UniProtKB-KW"/>
</dbReference>